<dbReference type="EMBL" id="KN657593">
    <property type="protein sequence ID" value="KHN21725.1"/>
    <property type="molecule type" value="Genomic_DNA"/>
</dbReference>
<dbReference type="InterPro" id="IPR044678">
    <property type="entry name" value="COR27/28"/>
</dbReference>
<evidence type="ECO:0000313" key="3">
    <source>
        <dbReference type="EMBL" id="RZB88811.1"/>
    </source>
</evidence>
<gene>
    <name evidence="3" type="ORF">D0Y65_027949</name>
    <name evidence="2" type="ORF">glysoja_027609</name>
</gene>
<reference evidence="2" key="1">
    <citation type="submission" date="2014-07" db="EMBL/GenBank/DDBJ databases">
        <title>Identification of a novel salt tolerance gene in wild soybean by whole-genome sequencing.</title>
        <authorList>
            <person name="Lam H.-M."/>
            <person name="Qi X."/>
            <person name="Li M.-W."/>
            <person name="Liu X."/>
            <person name="Xie M."/>
            <person name="Ni M."/>
            <person name="Xu X."/>
        </authorList>
    </citation>
    <scope>NUCLEOTIDE SEQUENCE [LARGE SCALE GENOMIC DNA]</scope>
    <source>
        <tissue evidence="2">Root</tissue>
    </source>
</reference>
<dbReference type="Proteomes" id="UP000053555">
    <property type="component" value="Unassembled WGS sequence"/>
</dbReference>
<evidence type="ECO:0000256" key="1">
    <source>
        <dbReference type="SAM" id="MobiDB-lite"/>
    </source>
</evidence>
<dbReference type="PANTHER" id="PTHR33676:SF15">
    <property type="entry name" value="OS02G0674233 PROTEIN"/>
    <property type="match status" value="1"/>
</dbReference>
<evidence type="ECO:0000313" key="4">
    <source>
        <dbReference type="Proteomes" id="UP000289340"/>
    </source>
</evidence>
<proteinExistence type="predicted"/>
<dbReference type="Proteomes" id="UP000289340">
    <property type="component" value="Chromosome 10"/>
</dbReference>
<sequence>MESTPDTQTPSLWTDEKHLHYLNTMEASFVRTMLHHYAVVSPLRLDRYLPDTSESTLDSKPKKQATADSMGGSRGRRTKRRSSSKNKVQNSSPAEEQVSLCSSKCLFLKNRNNLVCTLHEFLAVFLHSNAGEFNARFVCSPYLLALINFI</sequence>
<dbReference type="GO" id="GO:0042752">
    <property type="term" value="P:regulation of circadian rhythm"/>
    <property type="evidence" value="ECO:0007669"/>
    <property type="project" value="InterPro"/>
</dbReference>
<dbReference type="AlphaFoldDB" id="A0A0B2QK04"/>
<reference evidence="3 4" key="2">
    <citation type="submission" date="2018-09" db="EMBL/GenBank/DDBJ databases">
        <title>A high-quality reference genome of wild soybean provides a powerful tool to mine soybean genomes.</title>
        <authorList>
            <person name="Xie M."/>
            <person name="Chung C.Y.L."/>
            <person name="Li M.-W."/>
            <person name="Wong F.-L."/>
            <person name="Chan T.-F."/>
            <person name="Lam H.-M."/>
        </authorList>
    </citation>
    <scope>NUCLEOTIDE SEQUENCE [LARGE SCALE GENOMIC DNA]</scope>
    <source>
        <strain evidence="4">cv. W05</strain>
        <tissue evidence="3">Hypocotyl of etiolated seedlings</tissue>
    </source>
</reference>
<dbReference type="PANTHER" id="PTHR33676">
    <property type="entry name" value="COLD REGULATED PROTEIN 27"/>
    <property type="match status" value="1"/>
</dbReference>
<feature type="compositionally biased region" description="Basic residues" evidence="1">
    <location>
        <begin position="74"/>
        <end position="84"/>
    </location>
</feature>
<feature type="region of interest" description="Disordered" evidence="1">
    <location>
        <begin position="51"/>
        <end position="96"/>
    </location>
</feature>
<evidence type="ECO:0000313" key="2">
    <source>
        <dbReference type="EMBL" id="KHN21725.1"/>
    </source>
</evidence>
<keyword evidence="4" id="KW-1185">Reference proteome</keyword>
<dbReference type="GO" id="GO:0009409">
    <property type="term" value="P:response to cold"/>
    <property type="evidence" value="ECO:0007669"/>
    <property type="project" value="InterPro"/>
</dbReference>
<dbReference type="EMBL" id="QZWG01000010">
    <property type="protein sequence ID" value="RZB88811.1"/>
    <property type="molecule type" value="Genomic_DNA"/>
</dbReference>
<accession>A0A0B2QK04</accession>
<name>A0A0B2QK04_GLYSO</name>
<organism evidence="2">
    <name type="scientific">Glycine soja</name>
    <name type="common">Wild soybean</name>
    <dbReference type="NCBI Taxonomy" id="3848"/>
    <lineage>
        <taxon>Eukaryota</taxon>
        <taxon>Viridiplantae</taxon>
        <taxon>Streptophyta</taxon>
        <taxon>Embryophyta</taxon>
        <taxon>Tracheophyta</taxon>
        <taxon>Spermatophyta</taxon>
        <taxon>Magnoliopsida</taxon>
        <taxon>eudicotyledons</taxon>
        <taxon>Gunneridae</taxon>
        <taxon>Pentapetalae</taxon>
        <taxon>rosids</taxon>
        <taxon>fabids</taxon>
        <taxon>Fabales</taxon>
        <taxon>Fabaceae</taxon>
        <taxon>Papilionoideae</taxon>
        <taxon>50 kb inversion clade</taxon>
        <taxon>NPAAA clade</taxon>
        <taxon>indigoferoid/millettioid clade</taxon>
        <taxon>Phaseoleae</taxon>
        <taxon>Glycine</taxon>
        <taxon>Glycine subgen. Soja</taxon>
    </lineage>
</organism>
<dbReference type="Gramene" id="XM_028327709.1">
    <property type="protein sequence ID" value="XP_028183510.1"/>
    <property type="gene ID" value="LOC114370384"/>
</dbReference>
<protein>
    <submittedName>
        <fullName evidence="2">Uncharacterized protein</fullName>
    </submittedName>
</protein>